<sequence length="151" mass="15667">MTADGSAQEPPPGSASPATVASWRSLRDAVVDELRAVGLPVSSAWNGVAESEKLSVGVLVDVSTAADGGVQISWRQPAERLDQLAEVLGTGELVEPMMLRYGQVTDVLTRAAALVLGTAGYAVAPSEGPYSTLEYDVLHGPDATASDDCRQ</sequence>
<reference evidence="2" key="1">
    <citation type="submission" date="2023-09" db="EMBL/GenBank/DDBJ databases">
        <title>30 novel species of actinomycetes from the DSMZ collection.</title>
        <authorList>
            <person name="Nouioui I."/>
        </authorList>
    </citation>
    <scope>NUCLEOTIDE SEQUENCE</scope>
    <source>
        <strain evidence="2">DSM 115977</strain>
    </source>
</reference>
<proteinExistence type="predicted"/>
<dbReference type="Proteomes" id="UP001180973">
    <property type="component" value="Unassembled WGS sequence"/>
</dbReference>
<evidence type="ECO:0000313" key="2">
    <source>
        <dbReference type="EMBL" id="MDT0528417.1"/>
    </source>
</evidence>
<dbReference type="RefSeq" id="WP_311410723.1">
    <property type="nucleotide sequence ID" value="NZ_JAVRFL010000005.1"/>
</dbReference>
<accession>A0ABU2WR87</accession>
<organism evidence="2 3">
    <name type="scientific">Micromonospora reichwaldensis</name>
    <dbReference type="NCBI Taxonomy" id="3075516"/>
    <lineage>
        <taxon>Bacteria</taxon>
        <taxon>Bacillati</taxon>
        <taxon>Actinomycetota</taxon>
        <taxon>Actinomycetes</taxon>
        <taxon>Micromonosporales</taxon>
        <taxon>Micromonosporaceae</taxon>
        <taxon>Micromonospora</taxon>
    </lineage>
</organism>
<protein>
    <submittedName>
        <fullName evidence="2">Uncharacterized protein</fullName>
    </submittedName>
</protein>
<gene>
    <name evidence="2" type="ORF">RM555_05335</name>
</gene>
<keyword evidence="3" id="KW-1185">Reference proteome</keyword>
<evidence type="ECO:0000313" key="3">
    <source>
        <dbReference type="Proteomes" id="UP001180973"/>
    </source>
</evidence>
<name>A0ABU2WR87_9ACTN</name>
<evidence type="ECO:0000256" key="1">
    <source>
        <dbReference type="SAM" id="MobiDB-lite"/>
    </source>
</evidence>
<feature type="region of interest" description="Disordered" evidence="1">
    <location>
        <begin position="1"/>
        <end position="20"/>
    </location>
</feature>
<dbReference type="EMBL" id="JAVRFL010000005">
    <property type="protein sequence ID" value="MDT0528417.1"/>
    <property type="molecule type" value="Genomic_DNA"/>
</dbReference>
<comment type="caution">
    <text evidence="2">The sequence shown here is derived from an EMBL/GenBank/DDBJ whole genome shotgun (WGS) entry which is preliminary data.</text>
</comment>